<keyword evidence="3" id="KW-1185">Reference proteome</keyword>
<dbReference type="Proteomes" id="UP000242219">
    <property type="component" value="Unassembled WGS sequence"/>
</dbReference>
<reference evidence="2 3" key="1">
    <citation type="journal article" date="2016" name="Genome Announc.">
        <title>Draft Genome Sequence of the Anaerobic Ammonium-Oxidizing Bacterium 'Candidatus Brocadia sp. 40'.</title>
        <authorList>
            <person name="Ali M."/>
            <person name="Haroon M.F."/>
            <person name="Narita Y."/>
            <person name="Zhang L."/>
            <person name="Rangel Shaw D."/>
            <person name="Okabe S."/>
            <person name="Saikaly P.E."/>
        </authorList>
    </citation>
    <scope>NUCLEOTIDE SEQUENCE [LARGE SCALE GENOMIC DNA]</scope>
    <source>
        <strain evidence="2 3">40</strain>
    </source>
</reference>
<dbReference type="EMBL" id="MJUW02000034">
    <property type="protein sequence ID" value="OQD46461.1"/>
    <property type="molecule type" value="Genomic_DNA"/>
</dbReference>
<organism evidence="2 3">
    <name type="scientific">Candidatus Brocadia sapporoensis</name>
    <dbReference type="NCBI Taxonomy" id="392547"/>
    <lineage>
        <taxon>Bacteria</taxon>
        <taxon>Pseudomonadati</taxon>
        <taxon>Planctomycetota</taxon>
        <taxon>Candidatus Brocadiia</taxon>
        <taxon>Candidatus Brocadiales</taxon>
        <taxon>Candidatus Brocadiaceae</taxon>
        <taxon>Candidatus Brocadia</taxon>
    </lineage>
</organism>
<keyword evidence="1" id="KW-0812">Transmembrane</keyword>
<name>A0A1V6M223_9BACT</name>
<proteinExistence type="predicted"/>
<evidence type="ECO:0000313" key="3">
    <source>
        <dbReference type="Proteomes" id="UP000242219"/>
    </source>
</evidence>
<evidence type="ECO:0000256" key="1">
    <source>
        <dbReference type="SAM" id="Phobius"/>
    </source>
</evidence>
<feature type="transmembrane region" description="Helical" evidence="1">
    <location>
        <begin position="12"/>
        <end position="35"/>
    </location>
</feature>
<keyword evidence="1" id="KW-0472">Membrane</keyword>
<dbReference type="AlphaFoldDB" id="A0A1V6M223"/>
<evidence type="ECO:0000313" key="2">
    <source>
        <dbReference type="EMBL" id="OQD46461.1"/>
    </source>
</evidence>
<protein>
    <submittedName>
        <fullName evidence="2">Uncharacterized protein</fullName>
    </submittedName>
</protein>
<comment type="caution">
    <text evidence="2">The sequence shown here is derived from an EMBL/GenBank/DDBJ whole genome shotgun (WGS) entry which is preliminary data.</text>
</comment>
<accession>A0A1V6M223</accession>
<keyword evidence="1" id="KW-1133">Transmembrane helix</keyword>
<sequence length="126" mass="14185">MKVFRLLGGIDMHKIFSTNTLFLLLIVLLIAVLLFKNTTNCVVAQGEGNAQHVFGIVGERQGNKQPFYLVDTVEQTIMVYEYFQGGGFGLVATRNYQFDKKLQQYGRIYGLSIENVKAELSKGQTK</sequence>
<gene>
    <name evidence="2" type="ORF">BIY37_03140</name>
</gene>